<dbReference type="InterPro" id="IPR046357">
    <property type="entry name" value="PPIase_dom_sf"/>
</dbReference>
<evidence type="ECO:0000256" key="5">
    <source>
        <dbReference type="PROSITE-ProRule" id="PRU00277"/>
    </source>
</evidence>
<evidence type="ECO:0000313" key="9">
    <source>
        <dbReference type="Proteomes" id="UP000620075"/>
    </source>
</evidence>
<dbReference type="Pfam" id="PF00254">
    <property type="entry name" value="FKBP_C"/>
    <property type="match status" value="1"/>
</dbReference>
<comment type="caution">
    <text evidence="8">The sequence shown here is derived from an EMBL/GenBank/DDBJ whole genome shotgun (WGS) entry which is preliminary data.</text>
</comment>
<dbReference type="EMBL" id="JAEKNQ010000058">
    <property type="protein sequence ID" value="MBJ7604440.1"/>
    <property type="molecule type" value="Genomic_DNA"/>
</dbReference>
<dbReference type="AlphaFoldDB" id="A0A934KLW0"/>
<sequence>MGADGKKVTFPDGLQYVDLKIGTGDKVQPGSSVRVNYTGWLSSGQEFDSSLDRNQTLCAILSSAAQPSGDCTPVIPGWNEGVPGMRVHGERRLTIPPDLAYGSQGSGPIPANAILIFIIRVEKIEAGPQPTPTPTP</sequence>
<dbReference type="PROSITE" id="PS50059">
    <property type="entry name" value="FKBP_PPIASE"/>
    <property type="match status" value="1"/>
</dbReference>
<dbReference type="Gene3D" id="3.10.50.40">
    <property type="match status" value="1"/>
</dbReference>
<gene>
    <name evidence="8" type="ORF">JF888_14845</name>
</gene>
<evidence type="ECO:0000259" key="7">
    <source>
        <dbReference type="PROSITE" id="PS50059"/>
    </source>
</evidence>
<name>A0A934KLW0_9BACT</name>
<feature type="domain" description="PPIase FKBP-type" evidence="7">
    <location>
        <begin position="30"/>
        <end position="125"/>
    </location>
</feature>
<comment type="similarity">
    <text evidence="2 6">Belongs to the FKBP-type PPIase family.</text>
</comment>
<dbReference type="GO" id="GO:0003755">
    <property type="term" value="F:peptidyl-prolyl cis-trans isomerase activity"/>
    <property type="evidence" value="ECO:0007669"/>
    <property type="project" value="UniProtKB-UniRule"/>
</dbReference>
<evidence type="ECO:0000256" key="1">
    <source>
        <dbReference type="ARBA" id="ARBA00000971"/>
    </source>
</evidence>
<evidence type="ECO:0000313" key="8">
    <source>
        <dbReference type="EMBL" id="MBJ7604440.1"/>
    </source>
</evidence>
<evidence type="ECO:0000256" key="6">
    <source>
        <dbReference type="RuleBase" id="RU003915"/>
    </source>
</evidence>
<protein>
    <recommendedName>
        <fullName evidence="6">Peptidyl-prolyl cis-trans isomerase</fullName>
        <ecNumber evidence="6">5.2.1.8</ecNumber>
    </recommendedName>
</protein>
<organism evidence="8 9">
    <name type="scientific">Candidatus Dormiibacter inghamiae</name>
    <dbReference type="NCBI Taxonomy" id="3127013"/>
    <lineage>
        <taxon>Bacteria</taxon>
        <taxon>Bacillati</taxon>
        <taxon>Candidatus Dormiibacterota</taxon>
        <taxon>Candidatus Dormibacteria</taxon>
        <taxon>Candidatus Dormibacterales</taxon>
        <taxon>Candidatus Dormibacteraceae</taxon>
        <taxon>Candidatus Dormiibacter</taxon>
    </lineage>
</organism>
<dbReference type="InterPro" id="IPR001179">
    <property type="entry name" value="PPIase_FKBP_dom"/>
</dbReference>
<dbReference type="PANTHER" id="PTHR43811">
    <property type="entry name" value="FKBP-TYPE PEPTIDYL-PROLYL CIS-TRANS ISOMERASE FKPA"/>
    <property type="match status" value="1"/>
</dbReference>
<dbReference type="EC" id="5.2.1.8" evidence="6"/>
<proteinExistence type="inferred from homology"/>
<keyword evidence="4 5" id="KW-0413">Isomerase</keyword>
<evidence type="ECO:0000256" key="2">
    <source>
        <dbReference type="ARBA" id="ARBA00006577"/>
    </source>
</evidence>
<comment type="catalytic activity">
    <reaction evidence="1 5 6">
        <text>[protein]-peptidylproline (omega=180) = [protein]-peptidylproline (omega=0)</text>
        <dbReference type="Rhea" id="RHEA:16237"/>
        <dbReference type="Rhea" id="RHEA-COMP:10747"/>
        <dbReference type="Rhea" id="RHEA-COMP:10748"/>
        <dbReference type="ChEBI" id="CHEBI:83833"/>
        <dbReference type="ChEBI" id="CHEBI:83834"/>
        <dbReference type="EC" id="5.2.1.8"/>
    </reaction>
</comment>
<evidence type="ECO:0000256" key="3">
    <source>
        <dbReference type="ARBA" id="ARBA00023110"/>
    </source>
</evidence>
<reference evidence="8 9" key="1">
    <citation type="submission" date="2020-10" db="EMBL/GenBank/DDBJ databases">
        <title>Ca. Dormibacterota MAGs.</title>
        <authorList>
            <person name="Montgomery K."/>
        </authorList>
    </citation>
    <scope>NUCLEOTIDE SEQUENCE [LARGE SCALE GENOMIC DNA]</scope>
    <source>
        <strain evidence="8">SC8811_S16_3</strain>
    </source>
</reference>
<dbReference type="Proteomes" id="UP000620075">
    <property type="component" value="Unassembled WGS sequence"/>
</dbReference>
<dbReference type="SUPFAM" id="SSF54534">
    <property type="entry name" value="FKBP-like"/>
    <property type="match status" value="1"/>
</dbReference>
<keyword evidence="3 5" id="KW-0697">Rotamase</keyword>
<evidence type="ECO:0000256" key="4">
    <source>
        <dbReference type="ARBA" id="ARBA00023235"/>
    </source>
</evidence>
<dbReference type="PANTHER" id="PTHR43811:SF19">
    <property type="entry name" value="39 KDA FK506-BINDING NUCLEAR PROTEIN"/>
    <property type="match status" value="1"/>
</dbReference>
<accession>A0A934KLW0</accession>